<name>A0A3M7R4P7_BRAPC</name>
<evidence type="ECO:0000313" key="1">
    <source>
        <dbReference type="EMBL" id="RNA18583.1"/>
    </source>
</evidence>
<protein>
    <submittedName>
        <fullName evidence="1">Uncharacterized protein</fullName>
    </submittedName>
</protein>
<accession>A0A3M7R4P7</accession>
<evidence type="ECO:0000313" key="2">
    <source>
        <dbReference type="Proteomes" id="UP000276133"/>
    </source>
</evidence>
<reference evidence="1 2" key="1">
    <citation type="journal article" date="2018" name="Sci. Rep.">
        <title>Genomic signatures of local adaptation to the degree of environmental predictability in rotifers.</title>
        <authorList>
            <person name="Franch-Gras L."/>
            <person name="Hahn C."/>
            <person name="Garcia-Roger E.M."/>
            <person name="Carmona M.J."/>
            <person name="Serra M."/>
            <person name="Gomez A."/>
        </authorList>
    </citation>
    <scope>NUCLEOTIDE SEQUENCE [LARGE SCALE GENOMIC DNA]</scope>
    <source>
        <strain evidence="1">HYR1</strain>
    </source>
</reference>
<dbReference type="AlphaFoldDB" id="A0A3M7R4P7"/>
<sequence>MVIPSILRLMPIMDESLHTVQSQPSRTIRQRNTNSLLKATPQSLVNVPRKVYCSQNDDHLGLIRVRILSCRHTIHLHQNLRLDSSACLVLIADASLRAHRFYFIYENGAGRVKVRHLEQKTHQLFRLALVLRYQAGQAQIKKSSLAFSGDSFGQHCFVSAGRSDHQNAFVRSSDAAKLLRIFSPAPLAADRLGTADWEGCCWELMSVSCFQWMGLWAPLWTLGHFRTPGGLCMPWGCWRRFRSRS</sequence>
<proteinExistence type="predicted"/>
<organism evidence="1 2">
    <name type="scientific">Brachionus plicatilis</name>
    <name type="common">Marine rotifer</name>
    <name type="synonym">Brachionus muelleri</name>
    <dbReference type="NCBI Taxonomy" id="10195"/>
    <lineage>
        <taxon>Eukaryota</taxon>
        <taxon>Metazoa</taxon>
        <taxon>Spiralia</taxon>
        <taxon>Gnathifera</taxon>
        <taxon>Rotifera</taxon>
        <taxon>Eurotatoria</taxon>
        <taxon>Monogononta</taxon>
        <taxon>Pseudotrocha</taxon>
        <taxon>Ploima</taxon>
        <taxon>Brachionidae</taxon>
        <taxon>Brachionus</taxon>
    </lineage>
</organism>
<keyword evidence="2" id="KW-1185">Reference proteome</keyword>
<gene>
    <name evidence="1" type="ORF">BpHYR1_005105</name>
</gene>
<dbReference type="EMBL" id="REGN01004210">
    <property type="protein sequence ID" value="RNA18583.1"/>
    <property type="molecule type" value="Genomic_DNA"/>
</dbReference>
<comment type="caution">
    <text evidence="1">The sequence shown here is derived from an EMBL/GenBank/DDBJ whole genome shotgun (WGS) entry which is preliminary data.</text>
</comment>
<dbReference type="Proteomes" id="UP000276133">
    <property type="component" value="Unassembled WGS sequence"/>
</dbReference>